<reference evidence="1" key="1">
    <citation type="journal article" date="2022" name="J Environ Chem Eng">
        <title>Biodegradation of petroleum oil using a constructed nonpathogenic and heavy metal-tolerant bacterial consortium isolated from marine sponges.</title>
        <authorList>
            <person name="Dechsakulwatana C."/>
            <person name="Rungsihiranrut A."/>
            <person name="Muangchinda C."/>
            <person name="Ningthoujam R."/>
            <person name="Klankeo P."/>
            <person name="Pinyakong O."/>
        </authorList>
    </citation>
    <scope>NUCLEOTIDE SEQUENCE</scope>
    <source>
        <strain evidence="1">TL01-2</strain>
    </source>
</reference>
<proteinExistence type="predicted"/>
<evidence type="ECO:0000313" key="2">
    <source>
        <dbReference type="Proteomes" id="UP001269400"/>
    </source>
</evidence>
<comment type="caution">
    <text evidence="1">The sequence shown here is derived from an EMBL/GenBank/DDBJ whole genome shotgun (WGS) entry which is preliminary data.</text>
</comment>
<organism evidence="1 2">
    <name type="scientific">Priestia aryabhattai</name>
    <name type="common">Bacillus aryabhattai</name>
    <dbReference type="NCBI Taxonomy" id="412384"/>
    <lineage>
        <taxon>Bacteria</taxon>
        <taxon>Bacillati</taxon>
        <taxon>Bacillota</taxon>
        <taxon>Bacilli</taxon>
        <taxon>Bacillales</taxon>
        <taxon>Bacillaceae</taxon>
        <taxon>Priestia</taxon>
    </lineage>
</organism>
<name>A0AAX6NBH9_PRIAR</name>
<protein>
    <submittedName>
        <fullName evidence="1">Uncharacterized protein</fullName>
    </submittedName>
</protein>
<dbReference type="AlphaFoldDB" id="A0AAX6NBH9"/>
<gene>
    <name evidence="1" type="ORF">O0Q50_18900</name>
</gene>
<dbReference type="RefSeq" id="WP_316910476.1">
    <property type="nucleotide sequence ID" value="NZ_JAPTGD010000002.1"/>
</dbReference>
<reference evidence="1" key="2">
    <citation type="submission" date="2022-12" db="EMBL/GenBank/DDBJ databases">
        <authorList>
            <person name="Dechsakulwatana C."/>
            <person name="Rungsihiranrut A."/>
            <person name="Muangchinda C."/>
            <person name="Ningthoujam R."/>
            <person name="Klankeo P."/>
            <person name="Pinyakong O."/>
        </authorList>
    </citation>
    <scope>NUCLEOTIDE SEQUENCE</scope>
    <source>
        <strain evidence="1">TL01-2</strain>
    </source>
</reference>
<sequence length="46" mass="5093">MGKKIKIIVSTAIILFLVGLASHNEITKGSIKKESVENKAIYQLHK</sequence>
<evidence type="ECO:0000313" key="1">
    <source>
        <dbReference type="EMBL" id="MDU9693248.1"/>
    </source>
</evidence>
<dbReference type="Proteomes" id="UP001269400">
    <property type="component" value="Unassembled WGS sequence"/>
</dbReference>
<dbReference type="EMBL" id="JAPTGD010000002">
    <property type="protein sequence ID" value="MDU9693248.1"/>
    <property type="molecule type" value="Genomic_DNA"/>
</dbReference>
<accession>A0AAX6NBH9</accession>